<organism evidence="7 8">
    <name type="scientific">Niastella vici</name>
    <dbReference type="NCBI Taxonomy" id="1703345"/>
    <lineage>
        <taxon>Bacteria</taxon>
        <taxon>Pseudomonadati</taxon>
        <taxon>Bacteroidota</taxon>
        <taxon>Chitinophagia</taxon>
        <taxon>Chitinophagales</taxon>
        <taxon>Chitinophagaceae</taxon>
        <taxon>Niastella</taxon>
    </lineage>
</organism>
<dbReference type="PANTHER" id="PTHR43133">
    <property type="entry name" value="RNA POLYMERASE ECF-TYPE SIGMA FACTO"/>
    <property type="match status" value="1"/>
</dbReference>
<dbReference type="InterPro" id="IPR014284">
    <property type="entry name" value="RNA_pol_sigma-70_dom"/>
</dbReference>
<comment type="caution">
    <text evidence="7">The sequence shown here is derived from an EMBL/GenBank/DDBJ whole genome shotgun (WGS) entry which is preliminary data.</text>
</comment>
<dbReference type="InterPro" id="IPR039425">
    <property type="entry name" value="RNA_pol_sigma-70-like"/>
</dbReference>
<dbReference type="InterPro" id="IPR013324">
    <property type="entry name" value="RNA_pol_sigma_r3/r4-like"/>
</dbReference>
<dbReference type="SUPFAM" id="SSF88659">
    <property type="entry name" value="Sigma3 and sigma4 domains of RNA polymerase sigma factors"/>
    <property type="match status" value="1"/>
</dbReference>
<dbReference type="Pfam" id="PF08281">
    <property type="entry name" value="Sigma70_r4_2"/>
    <property type="match status" value="1"/>
</dbReference>
<evidence type="ECO:0000313" key="7">
    <source>
        <dbReference type="EMBL" id="OQP66330.1"/>
    </source>
</evidence>
<evidence type="ECO:0000313" key="8">
    <source>
        <dbReference type="Proteomes" id="UP000192796"/>
    </source>
</evidence>
<dbReference type="AlphaFoldDB" id="A0A1V9G6X9"/>
<feature type="domain" description="RNA polymerase sigma-70 region 2" evidence="5">
    <location>
        <begin position="17"/>
        <end position="81"/>
    </location>
</feature>
<evidence type="ECO:0000259" key="6">
    <source>
        <dbReference type="Pfam" id="PF08281"/>
    </source>
</evidence>
<dbReference type="CDD" id="cd06171">
    <property type="entry name" value="Sigma70_r4"/>
    <property type="match status" value="1"/>
</dbReference>
<protein>
    <recommendedName>
        <fullName evidence="9">HTH luxR-type domain-containing protein</fullName>
    </recommendedName>
</protein>
<comment type="similarity">
    <text evidence="1">Belongs to the sigma-70 factor family. ECF subfamily.</text>
</comment>
<evidence type="ECO:0000259" key="5">
    <source>
        <dbReference type="Pfam" id="PF04542"/>
    </source>
</evidence>
<dbReference type="Proteomes" id="UP000192796">
    <property type="component" value="Unassembled WGS sequence"/>
</dbReference>
<dbReference type="NCBIfam" id="TIGR02937">
    <property type="entry name" value="sigma70-ECF"/>
    <property type="match status" value="1"/>
</dbReference>
<gene>
    <name evidence="7" type="ORF">A3860_12565</name>
</gene>
<keyword evidence="4" id="KW-0804">Transcription</keyword>
<keyword evidence="2" id="KW-0805">Transcription regulation</keyword>
<proteinExistence type="inferred from homology"/>
<dbReference type="STRING" id="1703345.A3860_12565"/>
<dbReference type="NCBIfam" id="TIGR02985">
    <property type="entry name" value="Sig70_bacteroi1"/>
    <property type="match status" value="1"/>
</dbReference>
<dbReference type="InterPro" id="IPR013249">
    <property type="entry name" value="RNA_pol_sigma70_r4_t2"/>
</dbReference>
<dbReference type="PANTHER" id="PTHR43133:SF46">
    <property type="entry name" value="RNA POLYMERASE SIGMA-70 FACTOR ECF SUBFAMILY"/>
    <property type="match status" value="1"/>
</dbReference>
<evidence type="ECO:0008006" key="9">
    <source>
        <dbReference type="Google" id="ProtNLM"/>
    </source>
</evidence>
<dbReference type="InterPro" id="IPR007627">
    <property type="entry name" value="RNA_pol_sigma70_r2"/>
</dbReference>
<name>A0A1V9G6X9_9BACT</name>
<keyword evidence="8" id="KW-1185">Reference proteome</keyword>
<dbReference type="OrthoDB" id="799938at2"/>
<dbReference type="Pfam" id="PF04542">
    <property type="entry name" value="Sigma70_r2"/>
    <property type="match status" value="1"/>
</dbReference>
<reference evidence="7 8" key="1">
    <citation type="submission" date="2016-03" db="EMBL/GenBank/DDBJ databases">
        <title>Niastella vici sp. nov., isolated from farmland soil.</title>
        <authorList>
            <person name="Chen L."/>
            <person name="Wang D."/>
            <person name="Yang S."/>
            <person name="Wang G."/>
        </authorList>
    </citation>
    <scope>NUCLEOTIDE SEQUENCE [LARGE SCALE GENOMIC DNA]</scope>
    <source>
        <strain evidence="7 8">DJ57</strain>
    </source>
</reference>
<dbReference type="GO" id="GO:0006352">
    <property type="term" value="P:DNA-templated transcription initiation"/>
    <property type="evidence" value="ECO:0007669"/>
    <property type="project" value="InterPro"/>
</dbReference>
<dbReference type="GO" id="GO:0003677">
    <property type="term" value="F:DNA binding"/>
    <property type="evidence" value="ECO:0007669"/>
    <property type="project" value="InterPro"/>
</dbReference>
<evidence type="ECO:0000256" key="3">
    <source>
        <dbReference type="ARBA" id="ARBA00023082"/>
    </source>
</evidence>
<evidence type="ECO:0000256" key="2">
    <source>
        <dbReference type="ARBA" id="ARBA00023015"/>
    </source>
</evidence>
<keyword evidence="3" id="KW-0731">Sigma factor</keyword>
<evidence type="ECO:0000256" key="4">
    <source>
        <dbReference type="ARBA" id="ARBA00023163"/>
    </source>
</evidence>
<dbReference type="SUPFAM" id="SSF88946">
    <property type="entry name" value="Sigma2 domain of RNA polymerase sigma factors"/>
    <property type="match status" value="1"/>
</dbReference>
<dbReference type="InterPro" id="IPR014327">
    <property type="entry name" value="RNA_pol_sigma70_bacteroid"/>
</dbReference>
<dbReference type="Gene3D" id="1.10.1740.10">
    <property type="match status" value="1"/>
</dbReference>
<dbReference type="InterPro" id="IPR036388">
    <property type="entry name" value="WH-like_DNA-bd_sf"/>
</dbReference>
<dbReference type="InterPro" id="IPR013325">
    <property type="entry name" value="RNA_pol_sigma_r2"/>
</dbReference>
<dbReference type="EMBL" id="LVYD01000002">
    <property type="protein sequence ID" value="OQP66330.1"/>
    <property type="molecule type" value="Genomic_DNA"/>
</dbReference>
<accession>A0A1V9G6X9</accession>
<dbReference type="RefSeq" id="WP_081145267.1">
    <property type="nucleotide sequence ID" value="NZ_LVYD01000002.1"/>
</dbReference>
<evidence type="ECO:0000256" key="1">
    <source>
        <dbReference type="ARBA" id="ARBA00010641"/>
    </source>
</evidence>
<dbReference type="GO" id="GO:0016987">
    <property type="term" value="F:sigma factor activity"/>
    <property type="evidence" value="ECO:0007669"/>
    <property type="project" value="UniProtKB-KW"/>
</dbReference>
<feature type="domain" description="RNA polymerase sigma factor 70 region 4 type 2" evidence="6">
    <location>
        <begin position="114"/>
        <end position="161"/>
    </location>
</feature>
<sequence length="191" mass="22883">MLINLLAEGNEAAFRELYLSYFDRIYSAALAYLKVHEQAEDITQQVFLKIWEKRHSLVKVENVENYLFIIARNAIFNQFSRLATQRKNIQYVRELFEEELVNSEEMMIRKQERAILEKAVNQLPTRQQEAYRLSREKGLSYEEIAQVMNISKPTVREYIVNSRHFIRECLLQYKDQLISLLLYVAFFKNIF</sequence>
<dbReference type="Gene3D" id="1.10.10.10">
    <property type="entry name" value="Winged helix-like DNA-binding domain superfamily/Winged helix DNA-binding domain"/>
    <property type="match status" value="1"/>
</dbReference>